<dbReference type="SUPFAM" id="SSF53927">
    <property type="entry name" value="Cytidine deaminase-like"/>
    <property type="match status" value="1"/>
</dbReference>
<name>A0A673ULT0_SURSU</name>
<evidence type="ECO:0000256" key="10">
    <source>
        <dbReference type="ARBA" id="ARBA00022737"/>
    </source>
</evidence>
<evidence type="ECO:0000256" key="16">
    <source>
        <dbReference type="ARBA" id="ARBA00029489"/>
    </source>
</evidence>
<dbReference type="AlphaFoldDB" id="A0A673ULT0"/>
<dbReference type="PROSITE" id="PS00903">
    <property type="entry name" value="CYT_DCMP_DEAMINASES_1"/>
    <property type="match status" value="1"/>
</dbReference>
<comment type="similarity">
    <text evidence="4">Belongs to the cytidine and deoxycytidylate deaminase family.</text>
</comment>
<reference evidence="20" key="3">
    <citation type="submission" date="2025-09" db="UniProtKB">
        <authorList>
            <consortium name="Ensembl"/>
        </authorList>
    </citation>
    <scope>IDENTIFICATION</scope>
</reference>
<evidence type="ECO:0000256" key="8">
    <source>
        <dbReference type="ARBA" id="ARBA00022588"/>
    </source>
</evidence>
<evidence type="ECO:0000256" key="1">
    <source>
        <dbReference type="ARBA" id="ARBA00001947"/>
    </source>
</evidence>
<keyword evidence="21" id="KW-1185">Reference proteome</keyword>
<evidence type="ECO:0000256" key="17">
    <source>
        <dbReference type="ARBA" id="ARBA00032972"/>
    </source>
</evidence>
<protein>
    <recommendedName>
        <fullName evidence="5">DNA dC-&gt;dU-editing enzyme APOBEC-3G</fullName>
        <ecNumber evidence="16">3.5.4.38</ecNumber>
    </recommendedName>
    <alternativeName>
        <fullName evidence="17">Deoxycytidine deaminase</fullName>
    </alternativeName>
</protein>
<keyword evidence="9" id="KW-0479">Metal-binding</keyword>
<evidence type="ECO:0000256" key="9">
    <source>
        <dbReference type="ARBA" id="ARBA00022723"/>
    </source>
</evidence>
<dbReference type="GO" id="GO:0005634">
    <property type="term" value="C:nucleus"/>
    <property type="evidence" value="ECO:0007669"/>
    <property type="project" value="UniProtKB-SubCell"/>
</dbReference>
<evidence type="ECO:0000256" key="6">
    <source>
        <dbReference type="ARBA" id="ARBA00022490"/>
    </source>
</evidence>
<keyword evidence="13" id="KW-0391">Immunity</keyword>
<dbReference type="InterPro" id="IPR016193">
    <property type="entry name" value="Cytidine_deaminase-like"/>
</dbReference>
<keyword evidence="15" id="KW-0539">Nucleus</keyword>
<evidence type="ECO:0000256" key="5">
    <source>
        <dbReference type="ARBA" id="ARBA00020239"/>
    </source>
</evidence>
<evidence type="ECO:0000256" key="2">
    <source>
        <dbReference type="ARBA" id="ARBA00004123"/>
    </source>
</evidence>
<evidence type="ECO:0000256" key="12">
    <source>
        <dbReference type="ARBA" id="ARBA00022833"/>
    </source>
</evidence>
<dbReference type="PANTHER" id="PTHR13857">
    <property type="entry name" value="MRNA EDITING ENZYME"/>
    <property type="match status" value="1"/>
</dbReference>
<accession>A0A673ULT0</accession>
<keyword evidence="6" id="KW-0963">Cytoplasm</keyword>
<dbReference type="GO" id="GO:0016554">
    <property type="term" value="P:cytidine to uridine editing"/>
    <property type="evidence" value="ECO:0007669"/>
    <property type="project" value="TreeGrafter"/>
</dbReference>
<comment type="subcellular location">
    <subcellularLocation>
        <location evidence="3">Cytoplasm</location>
        <location evidence="3">P-body</location>
    </subcellularLocation>
    <subcellularLocation>
        <location evidence="2">Nucleus</location>
    </subcellularLocation>
</comment>
<dbReference type="EC" id="3.5.4.38" evidence="16"/>
<reference evidence="20 21" key="1">
    <citation type="submission" date="2019-05" db="EMBL/GenBank/DDBJ databases">
        <title>A Chromosome-scale Meerkat (S. suricatta) Genome Assembly.</title>
        <authorList>
            <person name="Dudchenko O."/>
            <person name="Lieberman Aiden E."/>
            <person name="Tung J."/>
            <person name="Barreiro L.B."/>
            <person name="Clutton-Brock T.H."/>
        </authorList>
    </citation>
    <scope>NUCLEOTIDE SEQUENCE [LARGE SCALE GENOMIC DNA]</scope>
</reference>
<dbReference type="GO" id="GO:0051607">
    <property type="term" value="P:defense response to virus"/>
    <property type="evidence" value="ECO:0007669"/>
    <property type="project" value="UniProtKB-KW"/>
</dbReference>
<dbReference type="PANTHER" id="PTHR13857:SF20">
    <property type="entry name" value="DNA DC-DU-EDITING ENZYME APOBEC-3G"/>
    <property type="match status" value="1"/>
</dbReference>
<evidence type="ECO:0000313" key="20">
    <source>
        <dbReference type="Ensembl" id="ENSSSUP00005022217.1"/>
    </source>
</evidence>
<dbReference type="Pfam" id="PF18772">
    <property type="entry name" value="APOBEC2"/>
    <property type="match status" value="1"/>
</dbReference>
<dbReference type="PROSITE" id="PS51747">
    <property type="entry name" value="CYT_DCMP_DEAMINASES_2"/>
    <property type="match status" value="1"/>
</dbReference>
<evidence type="ECO:0000313" key="21">
    <source>
        <dbReference type="Proteomes" id="UP000472268"/>
    </source>
</evidence>
<feature type="domain" description="CMP/dCMP-type deaminase" evidence="19">
    <location>
        <begin position="20"/>
        <end position="187"/>
    </location>
</feature>
<dbReference type="Ensembl" id="ENSSSUT00005025454.1">
    <property type="protein sequence ID" value="ENSSSUP00005022217.1"/>
    <property type="gene ID" value="ENSSSUG00005014501.1"/>
</dbReference>
<dbReference type="InterPro" id="IPR016192">
    <property type="entry name" value="APOBEC/CMP_deaminase_Zn-bd"/>
</dbReference>
<evidence type="ECO:0000256" key="11">
    <source>
        <dbReference type="ARBA" id="ARBA00022801"/>
    </source>
</evidence>
<dbReference type="GO" id="GO:0004126">
    <property type="term" value="F:cytidine deaminase activity"/>
    <property type="evidence" value="ECO:0007669"/>
    <property type="project" value="TreeGrafter"/>
</dbReference>
<evidence type="ECO:0000256" key="13">
    <source>
        <dbReference type="ARBA" id="ARBA00022859"/>
    </source>
</evidence>
<evidence type="ECO:0000259" key="19">
    <source>
        <dbReference type="PROSITE" id="PS51747"/>
    </source>
</evidence>
<dbReference type="GO" id="GO:0003723">
    <property type="term" value="F:RNA binding"/>
    <property type="evidence" value="ECO:0007669"/>
    <property type="project" value="TreeGrafter"/>
</dbReference>
<dbReference type="InterPro" id="IPR050610">
    <property type="entry name" value="APOBEC_Cyt_Deaminase"/>
</dbReference>
<comment type="catalytic activity">
    <reaction evidence="18">
        <text>a 2'-deoxycytidine in single-stranded DNA + H2O + H(+) = a 2'-deoxyuridine in single-stranded DNA + NH4(+)</text>
        <dbReference type="Rhea" id="RHEA:50948"/>
        <dbReference type="Rhea" id="RHEA-COMP:12846"/>
        <dbReference type="Rhea" id="RHEA-COMP:12847"/>
        <dbReference type="ChEBI" id="CHEBI:15377"/>
        <dbReference type="ChEBI" id="CHEBI:15378"/>
        <dbReference type="ChEBI" id="CHEBI:28938"/>
        <dbReference type="ChEBI" id="CHEBI:85452"/>
        <dbReference type="ChEBI" id="CHEBI:133902"/>
        <dbReference type="EC" id="3.5.4.38"/>
    </reaction>
</comment>
<evidence type="ECO:0000256" key="15">
    <source>
        <dbReference type="ARBA" id="ARBA00023242"/>
    </source>
</evidence>
<keyword evidence="8" id="KW-0399">Innate immunity</keyword>
<keyword evidence="14" id="KW-0051">Antiviral defense</keyword>
<evidence type="ECO:0000256" key="7">
    <source>
        <dbReference type="ARBA" id="ARBA00022553"/>
    </source>
</evidence>
<keyword evidence="11" id="KW-0378">Hydrolase</keyword>
<keyword evidence="7" id="KW-0597">Phosphoprotein</keyword>
<dbReference type="Proteomes" id="UP000472268">
    <property type="component" value="Chromosome 10"/>
</dbReference>
<dbReference type="Gene3D" id="3.40.140.10">
    <property type="entry name" value="Cytidine Deaminase, domain 2"/>
    <property type="match status" value="1"/>
</dbReference>
<dbReference type="GO" id="GO:0045869">
    <property type="term" value="P:negative regulation of single stranded viral RNA replication via double stranded DNA intermediate"/>
    <property type="evidence" value="ECO:0007669"/>
    <property type="project" value="TreeGrafter"/>
</dbReference>
<dbReference type="InterPro" id="IPR002125">
    <property type="entry name" value="CMP_dCMP_dom"/>
</dbReference>
<proteinExistence type="inferred from homology"/>
<dbReference type="GO" id="GO:0045087">
    <property type="term" value="P:innate immune response"/>
    <property type="evidence" value="ECO:0007669"/>
    <property type="project" value="UniProtKB-KW"/>
</dbReference>
<evidence type="ECO:0000256" key="18">
    <source>
        <dbReference type="ARBA" id="ARBA00049114"/>
    </source>
</evidence>
<reference evidence="20" key="2">
    <citation type="submission" date="2025-08" db="UniProtKB">
        <authorList>
            <consortium name="Ensembl"/>
        </authorList>
    </citation>
    <scope>IDENTIFICATION</scope>
</reference>
<evidence type="ECO:0000256" key="14">
    <source>
        <dbReference type="ARBA" id="ARBA00023118"/>
    </source>
</evidence>
<sequence>MQIPRCMKSQQFQKKPIRSSEAQTTVSEAECQALPTAGPGPGKTLCPVLVQEGCWPLIRGCHGCRLKSHRSACWGAPSSNCAGGQDLPLLTLGPPSPMFPENDTAPSCLSRAQPAQHAEVRLLKRIQSWELGSELPYEVTCFQSWSPCCNCAKQLARFLEENKHVTLSIFASRLHTMEDYEEGLRILRSAGAHIAIMTSQDFEHCWDTSVDNHGNPFQPWNTLVSQSQKLSEKLKVILKVMDLPPLCLPCPPPASPGSSLSLSPSSSSGIPAPSQNASVLGPGLLPLFPTSLGPPPSLLCGCQTTSVCPLSLCLTARPIHLLLLVLGQRAEDGLQCR</sequence>
<comment type="cofactor">
    <cofactor evidence="1">
        <name>Zn(2+)</name>
        <dbReference type="ChEBI" id="CHEBI:29105"/>
    </cofactor>
</comment>
<dbReference type="GO" id="GO:0000932">
    <property type="term" value="C:P-body"/>
    <property type="evidence" value="ECO:0007669"/>
    <property type="project" value="UniProtKB-SubCell"/>
</dbReference>
<keyword evidence="12" id="KW-0862">Zinc</keyword>
<keyword evidence="10" id="KW-0677">Repeat</keyword>
<dbReference type="GO" id="GO:0070383">
    <property type="term" value="P:DNA cytosine deamination"/>
    <property type="evidence" value="ECO:0007669"/>
    <property type="project" value="TreeGrafter"/>
</dbReference>
<dbReference type="GO" id="GO:0008270">
    <property type="term" value="F:zinc ion binding"/>
    <property type="evidence" value="ECO:0007669"/>
    <property type="project" value="InterPro"/>
</dbReference>
<organism evidence="20 21">
    <name type="scientific">Suricata suricatta</name>
    <name type="common">Meerkat</name>
    <dbReference type="NCBI Taxonomy" id="37032"/>
    <lineage>
        <taxon>Eukaryota</taxon>
        <taxon>Metazoa</taxon>
        <taxon>Chordata</taxon>
        <taxon>Craniata</taxon>
        <taxon>Vertebrata</taxon>
        <taxon>Euteleostomi</taxon>
        <taxon>Mammalia</taxon>
        <taxon>Eutheria</taxon>
        <taxon>Laurasiatheria</taxon>
        <taxon>Carnivora</taxon>
        <taxon>Feliformia</taxon>
        <taxon>Herpestidae</taxon>
        <taxon>Suricata</taxon>
    </lineage>
</organism>
<evidence type="ECO:0000256" key="4">
    <source>
        <dbReference type="ARBA" id="ARBA00006576"/>
    </source>
</evidence>
<evidence type="ECO:0000256" key="3">
    <source>
        <dbReference type="ARBA" id="ARBA00004201"/>
    </source>
</evidence>